<dbReference type="Proteomes" id="UP000299102">
    <property type="component" value="Unassembled WGS sequence"/>
</dbReference>
<dbReference type="AlphaFoldDB" id="A0A4C1SYW2"/>
<comment type="caution">
    <text evidence="2">The sequence shown here is derived from an EMBL/GenBank/DDBJ whole genome shotgun (WGS) entry which is preliminary data.</text>
</comment>
<proteinExistence type="predicted"/>
<protein>
    <submittedName>
        <fullName evidence="2">Uncharacterized protein</fullName>
    </submittedName>
</protein>
<feature type="region of interest" description="Disordered" evidence="1">
    <location>
        <begin position="65"/>
        <end position="89"/>
    </location>
</feature>
<feature type="region of interest" description="Disordered" evidence="1">
    <location>
        <begin position="1"/>
        <end position="38"/>
    </location>
</feature>
<dbReference type="EMBL" id="BGZK01000022">
    <property type="protein sequence ID" value="GBP06368.1"/>
    <property type="molecule type" value="Genomic_DNA"/>
</dbReference>
<gene>
    <name evidence="2" type="ORF">EVAR_4526_1</name>
</gene>
<evidence type="ECO:0000256" key="1">
    <source>
        <dbReference type="SAM" id="MobiDB-lite"/>
    </source>
</evidence>
<keyword evidence="3" id="KW-1185">Reference proteome</keyword>
<reference evidence="2 3" key="1">
    <citation type="journal article" date="2019" name="Commun. Biol.">
        <title>The bagworm genome reveals a unique fibroin gene that provides high tensile strength.</title>
        <authorList>
            <person name="Kono N."/>
            <person name="Nakamura H."/>
            <person name="Ohtoshi R."/>
            <person name="Tomita M."/>
            <person name="Numata K."/>
            <person name="Arakawa K."/>
        </authorList>
    </citation>
    <scope>NUCLEOTIDE SEQUENCE [LARGE SCALE GENOMIC DNA]</scope>
</reference>
<accession>A0A4C1SYW2</accession>
<feature type="compositionally biased region" description="Basic and acidic residues" evidence="1">
    <location>
        <begin position="8"/>
        <end position="38"/>
    </location>
</feature>
<evidence type="ECO:0000313" key="2">
    <source>
        <dbReference type="EMBL" id="GBP06368.1"/>
    </source>
</evidence>
<name>A0A4C1SYW2_EUMVA</name>
<evidence type="ECO:0000313" key="3">
    <source>
        <dbReference type="Proteomes" id="UP000299102"/>
    </source>
</evidence>
<sequence>MIVRGKGKREGHMESEGEEGKSETESERKSEMETEKERLNRKYVGDCSVLRSQSFHGPVLTGCSPRAAPPPAACRAHIAEADQSSDNDF</sequence>
<organism evidence="2 3">
    <name type="scientific">Eumeta variegata</name>
    <name type="common">Bagworm moth</name>
    <name type="synonym">Eumeta japonica</name>
    <dbReference type="NCBI Taxonomy" id="151549"/>
    <lineage>
        <taxon>Eukaryota</taxon>
        <taxon>Metazoa</taxon>
        <taxon>Ecdysozoa</taxon>
        <taxon>Arthropoda</taxon>
        <taxon>Hexapoda</taxon>
        <taxon>Insecta</taxon>
        <taxon>Pterygota</taxon>
        <taxon>Neoptera</taxon>
        <taxon>Endopterygota</taxon>
        <taxon>Lepidoptera</taxon>
        <taxon>Glossata</taxon>
        <taxon>Ditrysia</taxon>
        <taxon>Tineoidea</taxon>
        <taxon>Psychidae</taxon>
        <taxon>Oiketicinae</taxon>
        <taxon>Eumeta</taxon>
    </lineage>
</organism>